<dbReference type="Proteomes" id="UP001596972">
    <property type="component" value="Unassembled WGS sequence"/>
</dbReference>
<dbReference type="RefSeq" id="WP_378297303.1">
    <property type="nucleotide sequence ID" value="NZ_JBHTJA010000010.1"/>
</dbReference>
<dbReference type="PROSITE" id="PS00455">
    <property type="entry name" value="AMP_BINDING"/>
    <property type="match status" value="1"/>
</dbReference>
<comment type="caution">
    <text evidence="3">The sequence shown here is derived from an EMBL/GenBank/DDBJ whole genome shotgun (WGS) entry which is preliminary data.</text>
</comment>
<protein>
    <submittedName>
        <fullName evidence="3">AMP-binding protein</fullName>
    </submittedName>
</protein>
<dbReference type="PANTHER" id="PTHR43767">
    <property type="entry name" value="LONG-CHAIN-FATTY-ACID--COA LIGASE"/>
    <property type="match status" value="1"/>
</dbReference>
<gene>
    <name evidence="3" type="ORF">ACFQ11_08010</name>
</gene>
<keyword evidence="4" id="KW-1185">Reference proteome</keyword>
<dbReference type="PANTHER" id="PTHR43767:SF1">
    <property type="entry name" value="NONRIBOSOMAL PEPTIDE SYNTHASE PES1 (EUROFUNG)-RELATED"/>
    <property type="match status" value="1"/>
</dbReference>
<organism evidence="3 4">
    <name type="scientific">Actinomadura sediminis</name>
    <dbReference type="NCBI Taxonomy" id="1038904"/>
    <lineage>
        <taxon>Bacteria</taxon>
        <taxon>Bacillati</taxon>
        <taxon>Actinomycetota</taxon>
        <taxon>Actinomycetes</taxon>
        <taxon>Streptosporangiales</taxon>
        <taxon>Thermomonosporaceae</taxon>
        <taxon>Actinomadura</taxon>
    </lineage>
</organism>
<dbReference type="Gene3D" id="3.30.300.30">
    <property type="match status" value="1"/>
</dbReference>
<evidence type="ECO:0000259" key="1">
    <source>
        <dbReference type="Pfam" id="PF00501"/>
    </source>
</evidence>
<dbReference type="Gene3D" id="3.40.50.12780">
    <property type="entry name" value="N-terminal domain of ligase-like"/>
    <property type="match status" value="1"/>
</dbReference>
<reference evidence="4" key="1">
    <citation type="journal article" date="2019" name="Int. J. Syst. Evol. Microbiol.">
        <title>The Global Catalogue of Microorganisms (GCM) 10K type strain sequencing project: providing services to taxonomists for standard genome sequencing and annotation.</title>
        <authorList>
            <consortium name="The Broad Institute Genomics Platform"/>
            <consortium name="The Broad Institute Genome Sequencing Center for Infectious Disease"/>
            <person name="Wu L."/>
            <person name="Ma J."/>
        </authorList>
    </citation>
    <scope>NUCLEOTIDE SEQUENCE [LARGE SCALE GENOMIC DNA]</scope>
    <source>
        <strain evidence="4">JCM 31202</strain>
    </source>
</reference>
<dbReference type="InterPro" id="IPR045851">
    <property type="entry name" value="AMP-bd_C_sf"/>
</dbReference>
<evidence type="ECO:0000259" key="2">
    <source>
        <dbReference type="Pfam" id="PF13193"/>
    </source>
</evidence>
<dbReference type="Pfam" id="PF13193">
    <property type="entry name" value="AMP-binding_C"/>
    <property type="match status" value="1"/>
</dbReference>
<dbReference type="InterPro" id="IPR050237">
    <property type="entry name" value="ATP-dep_AMP-bd_enzyme"/>
</dbReference>
<evidence type="ECO:0000313" key="4">
    <source>
        <dbReference type="Proteomes" id="UP001596972"/>
    </source>
</evidence>
<dbReference type="InterPro" id="IPR042099">
    <property type="entry name" value="ANL_N_sf"/>
</dbReference>
<dbReference type="Pfam" id="PF00501">
    <property type="entry name" value="AMP-binding"/>
    <property type="match status" value="1"/>
</dbReference>
<dbReference type="InterPro" id="IPR020845">
    <property type="entry name" value="AMP-binding_CS"/>
</dbReference>
<dbReference type="SUPFAM" id="SSF56801">
    <property type="entry name" value="Acetyl-CoA synthetase-like"/>
    <property type="match status" value="1"/>
</dbReference>
<evidence type="ECO:0000313" key="3">
    <source>
        <dbReference type="EMBL" id="MFD0900332.1"/>
    </source>
</evidence>
<dbReference type="EMBL" id="JBHTJA010000010">
    <property type="protein sequence ID" value="MFD0900332.1"/>
    <property type="molecule type" value="Genomic_DNA"/>
</dbReference>
<dbReference type="InterPro" id="IPR000873">
    <property type="entry name" value="AMP-dep_synth/lig_dom"/>
</dbReference>
<feature type="domain" description="AMP-dependent synthetase/ligase" evidence="1">
    <location>
        <begin position="6"/>
        <end position="371"/>
    </location>
</feature>
<proteinExistence type="predicted"/>
<dbReference type="InterPro" id="IPR025110">
    <property type="entry name" value="AMP-bd_C"/>
</dbReference>
<feature type="domain" description="AMP-binding enzyme C-terminal" evidence="2">
    <location>
        <begin position="426"/>
        <end position="502"/>
    </location>
</feature>
<accession>A0ABW3ELJ6</accession>
<sequence length="524" mass="56779">MPTLLDEHIKHDPEGTAIAAGGGTLSWAALGDRVNRWGDLLRRRGLRPGDRLACVLGNRRETFEVLLACLHSGITVVPVNWHLTASEIAYILADSGSRAVVTEHAHIAATAGAVDSAAAGHRCTTRLVLGDWDAKGFEAAEPLLAAADGAEPGVQICGSTMLYTSGTTGSPKGVVNNLFVTGAPFSDVRRLGGYARSVLDVPARERVLLAGPWYHSAQLFFSLLSLLQGSRLVVAARFEPAAMLRTIDEERITAVHLVPTQFVRLLRLDDVLRREFSGASLRRVWHGGGPCAADVKRRMIDWWGPVFLEYYGATEGGAVTLIDSEEWLRRPGSVGRAVPAYEILVVGEDGTVLPPGRDGRVFVRRRGGGRGFRYHNAPDKTRAAHLEPGVFTFGEIGRLDEDGYLYLTGREQDMIVSGGVNVYPAEVEAVLLRHPGVADAAVIGLPDEEYGERVVAVVQRELGAPSELAVGLDAHCRRSLAGFKAPRAYHFVDELPREPTGKLPKQALRRLLAERAKNLEASPR</sequence>
<name>A0ABW3ELJ6_9ACTN</name>